<protein>
    <submittedName>
        <fullName evidence="1">Uncharacterized protein</fullName>
    </submittedName>
</protein>
<proteinExistence type="predicted"/>
<organism evidence="1 2">
    <name type="scientific">Lentithecium fluviatile CBS 122367</name>
    <dbReference type="NCBI Taxonomy" id="1168545"/>
    <lineage>
        <taxon>Eukaryota</taxon>
        <taxon>Fungi</taxon>
        <taxon>Dikarya</taxon>
        <taxon>Ascomycota</taxon>
        <taxon>Pezizomycotina</taxon>
        <taxon>Dothideomycetes</taxon>
        <taxon>Pleosporomycetidae</taxon>
        <taxon>Pleosporales</taxon>
        <taxon>Massarineae</taxon>
        <taxon>Lentitheciaceae</taxon>
        <taxon>Lentithecium</taxon>
    </lineage>
</organism>
<gene>
    <name evidence="1" type="ORF">K458DRAFT_132934</name>
</gene>
<dbReference type="Proteomes" id="UP000799291">
    <property type="component" value="Unassembled WGS sequence"/>
</dbReference>
<reference evidence="1" key="1">
    <citation type="journal article" date="2020" name="Stud. Mycol.">
        <title>101 Dothideomycetes genomes: a test case for predicting lifestyles and emergence of pathogens.</title>
        <authorList>
            <person name="Haridas S."/>
            <person name="Albert R."/>
            <person name="Binder M."/>
            <person name="Bloem J."/>
            <person name="Labutti K."/>
            <person name="Salamov A."/>
            <person name="Andreopoulos B."/>
            <person name="Baker S."/>
            <person name="Barry K."/>
            <person name="Bills G."/>
            <person name="Bluhm B."/>
            <person name="Cannon C."/>
            <person name="Castanera R."/>
            <person name="Culley D."/>
            <person name="Daum C."/>
            <person name="Ezra D."/>
            <person name="Gonzalez J."/>
            <person name="Henrissat B."/>
            <person name="Kuo A."/>
            <person name="Liang C."/>
            <person name="Lipzen A."/>
            <person name="Lutzoni F."/>
            <person name="Magnuson J."/>
            <person name="Mondo S."/>
            <person name="Nolan M."/>
            <person name="Ohm R."/>
            <person name="Pangilinan J."/>
            <person name="Park H.-J."/>
            <person name="Ramirez L."/>
            <person name="Alfaro M."/>
            <person name="Sun H."/>
            <person name="Tritt A."/>
            <person name="Yoshinaga Y."/>
            <person name="Zwiers L.-H."/>
            <person name="Turgeon B."/>
            <person name="Goodwin S."/>
            <person name="Spatafora J."/>
            <person name="Crous P."/>
            <person name="Grigoriev I."/>
        </authorList>
    </citation>
    <scope>NUCLEOTIDE SEQUENCE</scope>
    <source>
        <strain evidence="1">CBS 122367</strain>
    </source>
</reference>
<evidence type="ECO:0000313" key="2">
    <source>
        <dbReference type="Proteomes" id="UP000799291"/>
    </source>
</evidence>
<evidence type="ECO:0000313" key="1">
    <source>
        <dbReference type="EMBL" id="KAF2678827.1"/>
    </source>
</evidence>
<dbReference type="AlphaFoldDB" id="A0A6G1IKR2"/>
<accession>A0A6G1IKR2</accession>
<keyword evidence="2" id="KW-1185">Reference proteome</keyword>
<sequence>MPYRFDDMFLTEPMSWSHITLKKTKTAIQYPSMANLVCSTQGLLSLPLEDWALYCRRNVRPASGPISREQDIHVFPAGLPKRQSQDATEESSTHESRLYPACGMDEACDAPGYSASAVPHLLFRCGGLTDTVVDQSTRDPGGLISRRIDCLLNRSGWCGTCTSHWQMGCDKAEMENVVRQRGTRRGKLIRPGSVEDAAPLALCGLYHDDSG</sequence>
<dbReference type="EMBL" id="MU005608">
    <property type="protein sequence ID" value="KAF2678827.1"/>
    <property type="molecule type" value="Genomic_DNA"/>
</dbReference>
<name>A0A6G1IKR2_9PLEO</name>